<dbReference type="InterPro" id="IPR023296">
    <property type="entry name" value="Glyco_hydro_beta-prop_sf"/>
</dbReference>
<feature type="region of interest" description="Disordered" evidence="7">
    <location>
        <begin position="1"/>
        <end position="28"/>
    </location>
</feature>
<dbReference type="EMBL" id="JAAGWY010000001">
    <property type="protein sequence ID" value="NEN05670.1"/>
    <property type="molecule type" value="Genomic_DNA"/>
</dbReference>
<dbReference type="PANTHER" id="PTHR42812">
    <property type="entry name" value="BETA-XYLOSIDASE"/>
    <property type="match status" value="1"/>
</dbReference>
<proteinExistence type="inferred from homology"/>
<evidence type="ECO:0000313" key="9">
    <source>
        <dbReference type="Proteomes" id="UP000474967"/>
    </source>
</evidence>
<comment type="similarity">
    <text evidence="1 6">Belongs to the glycosyl hydrolase 43 family.</text>
</comment>
<dbReference type="CDD" id="cd09002">
    <property type="entry name" value="GH43_XYL-like"/>
    <property type="match status" value="1"/>
</dbReference>
<dbReference type="GO" id="GO:0005975">
    <property type="term" value="P:carbohydrate metabolic process"/>
    <property type="evidence" value="ECO:0007669"/>
    <property type="project" value="InterPro"/>
</dbReference>
<dbReference type="Gene3D" id="2.60.120.200">
    <property type="match status" value="1"/>
</dbReference>
<dbReference type="AlphaFoldDB" id="A0A6L9XW69"/>
<dbReference type="InterPro" id="IPR006710">
    <property type="entry name" value="Glyco_hydro_43"/>
</dbReference>
<evidence type="ECO:0000256" key="7">
    <source>
        <dbReference type="SAM" id="MobiDB-lite"/>
    </source>
</evidence>
<dbReference type="Proteomes" id="UP000474967">
    <property type="component" value="Unassembled WGS sequence"/>
</dbReference>
<accession>A0A6L9XW69</accession>
<comment type="caution">
    <text evidence="8">The sequence shown here is derived from an EMBL/GenBank/DDBJ whole genome shotgun (WGS) entry which is preliminary data.</text>
</comment>
<dbReference type="Pfam" id="PF04616">
    <property type="entry name" value="Glyco_hydro_43"/>
    <property type="match status" value="1"/>
</dbReference>
<evidence type="ECO:0000256" key="2">
    <source>
        <dbReference type="ARBA" id="ARBA00022801"/>
    </source>
</evidence>
<organism evidence="8 9">
    <name type="scientific">Leifsonia tongyongensis</name>
    <dbReference type="NCBI Taxonomy" id="1268043"/>
    <lineage>
        <taxon>Bacteria</taxon>
        <taxon>Bacillati</taxon>
        <taxon>Actinomycetota</taxon>
        <taxon>Actinomycetes</taxon>
        <taxon>Micrococcales</taxon>
        <taxon>Microbacteriaceae</taxon>
        <taxon>Leifsonia</taxon>
    </lineage>
</organism>
<dbReference type="SUPFAM" id="SSF75005">
    <property type="entry name" value="Arabinanase/levansucrase/invertase"/>
    <property type="match status" value="1"/>
</dbReference>
<dbReference type="Gene3D" id="2.115.10.20">
    <property type="entry name" value="Glycosyl hydrolase domain, family 43"/>
    <property type="match status" value="1"/>
</dbReference>
<dbReference type="InterPro" id="IPR013320">
    <property type="entry name" value="ConA-like_dom_sf"/>
</dbReference>
<feature type="active site" description="Proton acceptor" evidence="4">
    <location>
        <position position="27"/>
    </location>
</feature>
<protein>
    <submittedName>
        <fullName evidence="8">Family 43 glycosylhydrolase</fullName>
    </submittedName>
</protein>
<sequence>MIATERSGPDLGDGTYRNPVLPGDRPDPSVLRVGDEFFLTHSSFDASPGLTIWRSPDLVNWTFVTCALENPLTTVFAPDLVEHGGRYYLYIPFIPSAWSDAIHEPEIWVIHADRPEGPWSEPVFTGISGAIDPGHVLGEDGERYLFVNGIRRCRLSPDGLRAVTPLEQVYDGWRYPDEWVTEGYSLEGPKFFRRGELFYLVSAVGGTGGPPTGHMVIVARSRSVHGPWENAPGNPVARTWSAEEAWWSRGHATILDAPDGTWWMVSHGYANGYRTLGRQALLEPIEWTDDGWPVAAAADVGAPLGKPVADAHPVAVPAPSDDFESPAWGERWVFDNPGADERERVRFADGLAVRGKGTSPADSSPLTTSSMDCAYEIAVELEVGDGATGGLLLYFNDRLFYGMDWDGDRMQSYAGGVRTHWREPAEPGTTIELRLRNDQHIVTGWHRRPGEPWQRHGIRYDTSGAHSATMNDLKSLRPALFSAGDGEVVFRRFRYRPLVGKNR</sequence>
<evidence type="ECO:0000313" key="8">
    <source>
        <dbReference type="EMBL" id="NEN05670.1"/>
    </source>
</evidence>
<gene>
    <name evidence="8" type="ORF">G3T36_07275</name>
</gene>
<evidence type="ECO:0000256" key="1">
    <source>
        <dbReference type="ARBA" id="ARBA00009865"/>
    </source>
</evidence>
<keyword evidence="2 6" id="KW-0378">Hydrolase</keyword>
<name>A0A6L9XW69_9MICO</name>
<dbReference type="SUPFAM" id="SSF49899">
    <property type="entry name" value="Concanavalin A-like lectins/glucanases"/>
    <property type="match status" value="1"/>
</dbReference>
<evidence type="ECO:0000256" key="4">
    <source>
        <dbReference type="PIRSR" id="PIRSR606710-1"/>
    </source>
</evidence>
<keyword evidence="3 6" id="KW-0326">Glycosidase</keyword>
<feature type="active site" description="Proton donor" evidence="4">
    <location>
        <position position="187"/>
    </location>
</feature>
<evidence type="ECO:0000256" key="6">
    <source>
        <dbReference type="RuleBase" id="RU361187"/>
    </source>
</evidence>
<feature type="site" description="Important for catalytic activity, responsible for pKa modulation of the active site Glu and correct orientation of both the proton donor and substrate" evidence="5">
    <location>
        <position position="132"/>
    </location>
</feature>
<dbReference type="PANTHER" id="PTHR42812:SF2">
    <property type="entry name" value="XYLOSIDASE_ARABINOSIDASE"/>
    <property type="match status" value="1"/>
</dbReference>
<evidence type="ECO:0000256" key="5">
    <source>
        <dbReference type="PIRSR" id="PIRSR606710-2"/>
    </source>
</evidence>
<dbReference type="RefSeq" id="WP_163288852.1">
    <property type="nucleotide sequence ID" value="NZ_JAAGWY010000001.1"/>
</dbReference>
<evidence type="ECO:0000256" key="3">
    <source>
        <dbReference type="ARBA" id="ARBA00023295"/>
    </source>
</evidence>
<keyword evidence="9" id="KW-1185">Reference proteome</keyword>
<dbReference type="InterPro" id="IPR051795">
    <property type="entry name" value="Glycosyl_Hydrlase_43"/>
</dbReference>
<dbReference type="GO" id="GO:0004553">
    <property type="term" value="F:hydrolase activity, hydrolyzing O-glycosyl compounds"/>
    <property type="evidence" value="ECO:0007669"/>
    <property type="project" value="InterPro"/>
</dbReference>
<reference evidence="8 9" key="1">
    <citation type="journal article" date="2014" name="J. Microbiol.">
        <title>Diaminobutyricibacter tongyongensis gen. nov., sp. nov. and Homoserinibacter gongjuensis gen. nov., sp. nov. belong to the family Microbacteriaceae.</title>
        <authorList>
            <person name="Kim S.J."/>
            <person name="Ahn J.H."/>
            <person name="Weon H.Y."/>
            <person name="Hamada M."/>
            <person name="Suzuki K."/>
            <person name="Kwon S.W."/>
        </authorList>
    </citation>
    <scope>NUCLEOTIDE SEQUENCE [LARGE SCALE GENOMIC DNA]</scope>
    <source>
        <strain evidence="8 9">NBRC 108724</strain>
    </source>
</reference>